<dbReference type="InterPro" id="IPR036396">
    <property type="entry name" value="Cyt_P450_sf"/>
</dbReference>
<gene>
    <name evidence="10" type="primary">CYP52A4</name>
    <name evidence="10" type="ORF">LSUE1_G002933</name>
</gene>
<dbReference type="EMBL" id="QGMK01000575">
    <property type="protein sequence ID" value="TVY80959.1"/>
    <property type="molecule type" value="Genomic_DNA"/>
</dbReference>
<dbReference type="PANTHER" id="PTHR24287">
    <property type="entry name" value="P450, PUTATIVE (EUROFUNG)-RELATED"/>
    <property type="match status" value="1"/>
</dbReference>
<evidence type="ECO:0000256" key="8">
    <source>
        <dbReference type="RuleBase" id="RU000461"/>
    </source>
</evidence>
<dbReference type="Pfam" id="PF00067">
    <property type="entry name" value="p450"/>
    <property type="match status" value="1"/>
</dbReference>
<evidence type="ECO:0000256" key="2">
    <source>
        <dbReference type="ARBA" id="ARBA00010617"/>
    </source>
</evidence>
<dbReference type="Proteomes" id="UP000469558">
    <property type="component" value="Unassembled WGS sequence"/>
</dbReference>
<evidence type="ECO:0000256" key="1">
    <source>
        <dbReference type="ARBA" id="ARBA00001971"/>
    </source>
</evidence>
<organism evidence="10 11">
    <name type="scientific">Lachnellula suecica</name>
    <dbReference type="NCBI Taxonomy" id="602035"/>
    <lineage>
        <taxon>Eukaryota</taxon>
        <taxon>Fungi</taxon>
        <taxon>Dikarya</taxon>
        <taxon>Ascomycota</taxon>
        <taxon>Pezizomycotina</taxon>
        <taxon>Leotiomycetes</taxon>
        <taxon>Helotiales</taxon>
        <taxon>Lachnaceae</taxon>
        <taxon>Lachnellula</taxon>
    </lineage>
</organism>
<keyword evidence="3 7" id="KW-0479">Metal-binding</keyword>
<dbReference type="InterPro" id="IPR002403">
    <property type="entry name" value="Cyt_P450_E_grp-IV"/>
</dbReference>
<comment type="caution">
    <text evidence="10">The sequence shown here is derived from an EMBL/GenBank/DDBJ whole genome shotgun (WGS) entry which is preliminary data.</text>
</comment>
<evidence type="ECO:0000256" key="9">
    <source>
        <dbReference type="SAM" id="Phobius"/>
    </source>
</evidence>
<comment type="similarity">
    <text evidence="2 8">Belongs to the cytochrome P450 family.</text>
</comment>
<sequence>MATGRFAQSMFSVYENMSIKFALIPCVILILIITSIVKSRSTKKKIRALGHFAPRVPSWAPLELDLLVVATKHLVNNTFFEWTHKLLTRPGHTIEFHIFGRRILFTDAPENIKTIMATNFSIWPKGHHMHDIWESALGDSIFTTDGDAWLASKAMLRPYVAKARPNDLEETELDFQELKKHLIKPEPQDVYDLADRYQLDIVTRVFLGKSADSLPATKQVFRTAMEKVFDWNTKRILLGPFGTKVPMSLVAGEALKNVSDYVGSFVDRVKAMSPKDIEAIPENEQNLVHGLIRQGKDTKSIKDQLLAVLTAAKDPSAISIGWNLFELARNPKVAAKLQAEILSVVGSFTTPPTAAQLNDMTYAKCIMRESLRLYASLGYNIRTCSQDTTLPVGGGVNGTEPVGVLADTQCIYSTLGLQRRTEIWGPDAEKWVPERWLEKQPNTWDYIPFNHGPRVCLGRNFGQQQILYVLVRIYQEFSRIELVSPMEQQIRVELNTKMAHKCMCIFHPRDQKVDSEKILL</sequence>
<dbReference type="Gene3D" id="1.10.630.10">
    <property type="entry name" value="Cytochrome P450"/>
    <property type="match status" value="1"/>
</dbReference>
<dbReference type="GO" id="GO:0005506">
    <property type="term" value="F:iron ion binding"/>
    <property type="evidence" value="ECO:0007669"/>
    <property type="project" value="InterPro"/>
</dbReference>
<reference evidence="10 11" key="1">
    <citation type="submission" date="2018-05" db="EMBL/GenBank/DDBJ databases">
        <title>Genome sequencing and assembly of the regulated plant pathogen Lachnellula willkommii and related sister species for the development of diagnostic species identification markers.</title>
        <authorList>
            <person name="Giroux E."/>
            <person name="Bilodeau G."/>
        </authorList>
    </citation>
    <scope>NUCLEOTIDE SEQUENCE [LARGE SCALE GENOMIC DNA]</scope>
    <source>
        <strain evidence="10 11">CBS 268.59</strain>
    </source>
</reference>
<evidence type="ECO:0000256" key="5">
    <source>
        <dbReference type="ARBA" id="ARBA00023004"/>
    </source>
</evidence>
<dbReference type="GO" id="GO:0020037">
    <property type="term" value="F:heme binding"/>
    <property type="evidence" value="ECO:0007669"/>
    <property type="project" value="InterPro"/>
</dbReference>
<proteinExistence type="inferred from homology"/>
<dbReference type="PRINTS" id="PR00385">
    <property type="entry name" value="P450"/>
</dbReference>
<dbReference type="PANTHER" id="PTHR24287:SF5">
    <property type="entry name" value="P450, PUTATIVE (EUROFUNG)-RELATED"/>
    <property type="match status" value="1"/>
</dbReference>
<keyword evidence="9" id="KW-1133">Transmembrane helix</keyword>
<dbReference type="GO" id="GO:0004497">
    <property type="term" value="F:monooxygenase activity"/>
    <property type="evidence" value="ECO:0007669"/>
    <property type="project" value="UniProtKB-KW"/>
</dbReference>
<keyword evidence="11" id="KW-1185">Reference proteome</keyword>
<dbReference type="PRINTS" id="PR00465">
    <property type="entry name" value="EP450IV"/>
</dbReference>
<name>A0A8T9C5H5_9HELO</name>
<keyword evidence="9" id="KW-0812">Transmembrane</keyword>
<keyword evidence="4 8" id="KW-0560">Oxidoreductase</keyword>
<keyword evidence="9" id="KW-0472">Membrane</keyword>
<dbReference type="InterPro" id="IPR017972">
    <property type="entry name" value="Cyt_P450_CS"/>
</dbReference>
<evidence type="ECO:0000313" key="10">
    <source>
        <dbReference type="EMBL" id="TVY80959.1"/>
    </source>
</evidence>
<dbReference type="GO" id="GO:0016705">
    <property type="term" value="F:oxidoreductase activity, acting on paired donors, with incorporation or reduction of molecular oxygen"/>
    <property type="evidence" value="ECO:0007669"/>
    <property type="project" value="InterPro"/>
</dbReference>
<evidence type="ECO:0000256" key="4">
    <source>
        <dbReference type="ARBA" id="ARBA00023002"/>
    </source>
</evidence>
<dbReference type="InterPro" id="IPR047146">
    <property type="entry name" value="Cyt_P450_E_CYP52_fungi"/>
</dbReference>
<protein>
    <submittedName>
        <fullName evidence="10">Cytochrome P450 52A4</fullName>
    </submittedName>
</protein>
<keyword evidence="7 8" id="KW-0349">Heme</keyword>
<feature type="transmembrane region" description="Helical" evidence="9">
    <location>
        <begin position="19"/>
        <end position="37"/>
    </location>
</feature>
<evidence type="ECO:0000256" key="3">
    <source>
        <dbReference type="ARBA" id="ARBA00022723"/>
    </source>
</evidence>
<keyword evidence="6 8" id="KW-0503">Monooxygenase</keyword>
<dbReference type="AlphaFoldDB" id="A0A8T9C5H5"/>
<keyword evidence="5 7" id="KW-0408">Iron</keyword>
<dbReference type="PROSITE" id="PS00086">
    <property type="entry name" value="CYTOCHROME_P450"/>
    <property type="match status" value="1"/>
</dbReference>
<accession>A0A8T9C5H5</accession>
<evidence type="ECO:0000313" key="11">
    <source>
        <dbReference type="Proteomes" id="UP000469558"/>
    </source>
</evidence>
<dbReference type="InterPro" id="IPR001128">
    <property type="entry name" value="Cyt_P450"/>
</dbReference>
<feature type="binding site" description="axial binding residue" evidence="7">
    <location>
        <position position="456"/>
    </location>
    <ligand>
        <name>heme</name>
        <dbReference type="ChEBI" id="CHEBI:30413"/>
    </ligand>
    <ligandPart>
        <name>Fe</name>
        <dbReference type="ChEBI" id="CHEBI:18248"/>
    </ligandPart>
</feature>
<evidence type="ECO:0000256" key="6">
    <source>
        <dbReference type="ARBA" id="ARBA00023033"/>
    </source>
</evidence>
<evidence type="ECO:0000256" key="7">
    <source>
        <dbReference type="PIRSR" id="PIRSR602403-1"/>
    </source>
</evidence>
<dbReference type="SUPFAM" id="SSF48264">
    <property type="entry name" value="Cytochrome P450"/>
    <property type="match status" value="1"/>
</dbReference>
<comment type="cofactor">
    <cofactor evidence="1 7">
        <name>heme</name>
        <dbReference type="ChEBI" id="CHEBI:30413"/>
    </cofactor>
</comment>
<dbReference type="OrthoDB" id="1470350at2759"/>